<dbReference type="AlphaFoldDB" id="A0AA86N148"/>
<evidence type="ECO:0008006" key="5">
    <source>
        <dbReference type="Google" id="ProtNLM"/>
    </source>
</evidence>
<keyword evidence="2" id="KW-0812">Transmembrane</keyword>
<keyword evidence="4" id="KW-1185">Reference proteome</keyword>
<evidence type="ECO:0000313" key="3">
    <source>
        <dbReference type="EMBL" id="CAI4032788.1"/>
    </source>
</evidence>
<name>A0AA86N148_9BACT</name>
<accession>A0AA86N148</accession>
<keyword evidence="2" id="KW-1133">Transmembrane helix</keyword>
<keyword evidence="2" id="KW-0472">Membrane</keyword>
<dbReference type="InterPro" id="IPR025234">
    <property type="entry name" value="YjzH-like"/>
</dbReference>
<organism evidence="3 4">
    <name type="scientific">Nitrospira tepida</name>
    <dbReference type="NCBI Taxonomy" id="2973512"/>
    <lineage>
        <taxon>Bacteria</taxon>
        <taxon>Pseudomonadati</taxon>
        <taxon>Nitrospirota</taxon>
        <taxon>Nitrospiria</taxon>
        <taxon>Nitrospirales</taxon>
        <taxon>Nitrospiraceae</taxon>
        <taxon>Nitrospira</taxon>
    </lineage>
</organism>
<dbReference type="EMBL" id="OX365700">
    <property type="protein sequence ID" value="CAI4032788.1"/>
    <property type="molecule type" value="Genomic_DNA"/>
</dbReference>
<feature type="transmembrane region" description="Helical" evidence="2">
    <location>
        <begin position="54"/>
        <end position="76"/>
    </location>
</feature>
<reference evidence="3" key="1">
    <citation type="submission" date="2022-10" db="EMBL/GenBank/DDBJ databases">
        <authorList>
            <person name="Koch H."/>
        </authorList>
    </citation>
    <scope>NUCLEOTIDE SEQUENCE</scope>
    <source>
        <strain evidence="3">DNF</strain>
    </source>
</reference>
<evidence type="ECO:0000256" key="1">
    <source>
        <dbReference type="SAM" id="MobiDB-lite"/>
    </source>
</evidence>
<protein>
    <recommendedName>
        <fullName evidence="5">DUF4177 domain-containing protein</fullName>
    </recommendedName>
</protein>
<proteinExistence type="predicted"/>
<dbReference type="Pfam" id="PF13783">
    <property type="entry name" value="DUF4177"/>
    <property type="match status" value="1"/>
</dbReference>
<gene>
    <name evidence="3" type="ORF">DNFV4_03218</name>
</gene>
<feature type="region of interest" description="Disordered" evidence="1">
    <location>
        <begin position="1"/>
        <end position="41"/>
    </location>
</feature>
<dbReference type="KEGG" id="nti:DNFV4_03218"/>
<sequence length="133" mass="15096">MGEKTRTDQGFSQVGPAFQRDMKDTGKGSMHRRPRLSSEEHIVGGTMPMKRNYLLIWLGAVLLLSLAVVVVIVQYYQPRVFAEEPKRYQYKIVEVSKETDHMQAILNEYGHSGWELVAVGMGDLAAPKLIFKK</sequence>
<evidence type="ECO:0000256" key="2">
    <source>
        <dbReference type="SAM" id="Phobius"/>
    </source>
</evidence>
<evidence type="ECO:0000313" key="4">
    <source>
        <dbReference type="Proteomes" id="UP001179121"/>
    </source>
</evidence>
<dbReference type="Proteomes" id="UP001179121">
    <property type="component" value="Chromosome"/>
</dbReference>